<evidence type="ECO:0000313" key="1">
    <source>
        <dbReference type="EMBL" id="KAI3762218.1"/>
    </source>
</evidence>
<sequence length="171" mass="18310">MSDSDSSGSPGVQSLRADGGNSSSSVKETDGLWYAVASSYPRGTPLFSPEFKAMLGRDYPKTRIVFSPRAPLSGEAAVGRGLWDGIAPSQTVLDGESVSQLSDVHVHVPVEELEPMSEVHGVQDGLGTNLVSGFDSETVHAHVVNDGGPKLNEVKETTIHYKEMTLCRRRL</sequence>
<dbReference type="Proteomes" id="UP001056120">
    <property type="component" value="Linkage Group LG17"/>
</dbReference>
<proteinExistence type="predicted"/>
<name>A0ACB9ET24_9ASTR</name>
<reference evidence="1 2" key="2">
    <citation type="journal article" date="2022" name="Mol. Ecol. Resour.">
        <title>The genomes of chicory, endive, great burdock and yacon provide insights into Asteraceae paleo-polyploidization history and plant inulin production.</title>
        <authorList>
            <person name="Fan W."/>
            <person name="Wang S."/>
            <person name="Wang H."/>
            <person name="Wang A."/>
            <person name="Jiang F."/>
            <person name="Liu H."/>
            <person name="Zhao H."/>
            <person name="Xu D."/>
            <person name="Zhang Y."/>
        </authorList>
    </citation>
    <scope>NUCLEOTIDE SEQUENCE [LARGE SCALE GENOMIC DNA]</scope>
    <source>
        <strain evidence="2">cv. Yunnan</strain>
        <tissue evidence="1">Leaves</tissue>
    </source>
</reference>
<gene>
    <name evidence="1" type="ORF">L1987_52643</name>
</gene>
<protein>
    <submittedName>
        <fullName evidence="1">Uncharacterized protein</fullName>
    </submittedName>
</protein>
<reference evidence="2" key="1">
    <citation type="journal article" date="2022" name="Mol. Ecol. Resour.">
        <title>The genomes of chicory, endive, great burdock and yacon provide insights into Asteraceae palaeo-polyploidization history and plant inulin production.</title>
        <authorList>
            <person name="Fan W."/>
            <person name="Wang S."/>
            <person name="Wang H."/>
            <person name="Wang A."/>
            <person name="Jiang F."/>
            <person name="Liu H."/>
            <person name="Zhao H."/>
            <person name="Xu D."/>
            <person name="Zhang Y."/>
        </authorList>
    </citation>
    <scope>NUCLEOTIDE SEQUENCE [LARGE SCALE GENOMIC DNA]</scope>
    <source>
        <strain evidence="2">cv. Yunnan</strain>
    </source>
</reference>
<evidence type="ECO:0000313" key="2">
    <source>
        <dbReference type="Proteomes" id="UP001056120"/>
    </source>
</evidence>
<accession>A0ACB9ET24</accession>
<comment type="caution">
    <text evidence="1">The sequence shown here is derived from an EMBL/GenBank/DDBJ whole genome shotgun (WGS) entry which is preliminary data.</text>
</comment>
<dbReference type="EMBL" id="CM042034">
    <property type="protein sequence ID" value="KAI3762218.1"/>
    <property type="molecule type" value="Genomic_DNA"/>
</dbReference>
<organism evidence="1 2">
    <name type="scientific">Smallanthus sonchifolius</name>
    <dbReference type="NCBI Taxonomy" id="185202"/>
    <lineage>
        <taxon>Eukaryota</taxon>
        <taxon>Viridiplantae</taxon>
        <taxon>Streptophyta</taxon>
        <taxon>Embryophyta</taxon>
        <taxon>Tracheophyta</taxon>
        <taxon>Spermatophyta</taxon>
        <taxon>Magnoliopsida</taxon>
        <taxon>eudicotyledons</taxon>
        <taxon>Gunneridae</taxon>
        <taxon>Pentapetalae</taxon>
        <taxon>asterids</taxon>
        <taxon>campanulids</taxon>
        <taxon>Asterales</taxon>
        <taxon>Asteraceae</taxon>
        <taxon>Asteroideae</taxon>
        <taxon>Heliantheae alliance</taxon>
        <taxon>Millerieae</taxon>
        <taxon>Smallanthus</taxon>
    </lineage>
</organism>
<keyword evidence="2" id="KW-1185">Reference proteome</keyword>